<name>A0A381TK18_9ZZZZ</name>
<feature type="non-terminal residue" evidence="1">
    <location>
        <position position="23"/>
    </location>
</feature>
<reference evidence="1" key="1">
    <citation type="submission" date="2018-05" db="EMBL/GenBank/DDBJ databases">
        <authorList>
            <person name="Lanie J.A."/>
            <person name="Ng W.-L."/>
            <person name="Kazmierczak K.M."/>
            <person name="Andrzejewski T.M."/>
            <person name="Davidsen T.M."/>
            <person name="Wayne K.J."/>
            <person name="Tettelin H."/>
            <person name="Glass J.I."/>
            <person name="Rusch D."/>
            <person name="Podicherti R."/>
            <person name="Tsui H.-C.T."/>
            <person name="Winkler M.E."/>
        </authorList>
    </citation>
    <scope>NUCLEOTIDE SEQUENCE</scope>
</reference>
<dbReference type="AlphaFoldDB" id="A0A381TK18"/>
<proteinExistence type="predicted"/>
<organism evidence="1">
    <name type="scientific">marine metagenome</name>
    <dbReference type="NCBI Taxonomy" id="408172"/>
    <lineage>
        <taxon>unclassified sequences</taxon>
        <taxon>metagenomes</taxon>
        <taxon>ecological metagenomes</taxon>
    </lineage>
</organism>
<protein>
    <submittedName>
        <fullName evidence="1">Uncharacterized protein</fullName>
    </submittedName>
</protein>
<dbReference type="EMBL" id="UINC01004728">
    <property type="protein sequence ID" value="SVA16436.1"/>
    <property type="molecule type" value="Genomic_DNA"/>
</dbReference>
<sequence>MTRRPDNLFKIVLFSDILITNQL</sequence>
<evidence type="ECO:0000313" key="1">
    <source>
        <dbReference type="EMBL" id="SVA16436.1"/>
    </source>
</evidence>
<gene>
    <name evidence="1" type="ORF">METZ01_LOCUS69290</name>
</gene>
<accession>A0A381TK18</accession>